<organism evidence="3 4">
    <name type="scientific">Auxenochlorella protothecoides</name>
    <name type="common">Green microalga</name>
    <name type="synonym">Chlorella protothecoides</name>
    <dbReference type="NCBI Taxonomy" id="3075"/>
    <lineage>
        <taxon>Eukaryota</taxon>
        <taxon>Viridiplantae</taxon>
        <taxon>Chlorophyta</taxon>
        <taxon>core chlorophytes</taxon>
        <taxon>Trebouxiophyceae</taxon>
        <taxon>Chlorellales</taxon>
        <taxon>Chlorellaceae</taxon>
        <taxon>Auxenochlorella</taxon>
    </lineage>
</organism>
<feature type="repeat" description="ARM" evidence="1">
    <location>
        <begin position="608"/>
        <end position="650"/>
    </location>
</feature>
<keyword evidence="4" id="KW-1185">Reference proteome</keyword>
<feature type="repeat" description="ARM" evidence="1">
    <location>
        <begin position="524"/>
        <end position="567"/>
    </location>
</feature>
<feature type="compositionally biased region" description="Gly residues" evidence="2">
    <location>
        <begin position="414"/>
        <end position="423"/>
    </location>
</feature>
<feature type="region of interest" description="Disordered" evidence="2">
    <location>
        <begin position="330"/>
        <end position="371"/>
    </location>
</feature>
<dbReference type="AlphaFoldDB" id="A0A087SH32"/>
<dbReference type="EMBL" id="KL662111">
    <property type="protein sequence ID" value="KFM25036.1"/>
    <property type="molecule type" value="Genomic_DNA"/>
</dbReference>
<dbReference type="Proteomes" id="UP000028924">
    <property type="component" value="Unassembled WGS sequence"/>
</dbReference>
<proteinExistence type="predicted"/>
<dbReference type="eggNOG" id="KOG0167">
    <property type="taxonomic scope" value="Eukaryota"/>
</dbReference>
<dbReference type="PROSITE" id="PS50176">
    <property type="entry name" value="ARM_REPEAT"/>
    <property type="match status" value="3"/>
</dbReference>
<dbReference type="Pfam" id="PF00514">
    <property type="entry name" value="Arm"/>
    <property type="match status" value="2"/>
</dbReference>
<dbReference type="InterPro" id="IPR000225">
    <property type="entry name" value="Armadillo"/>
</dbReference>
<dbReference type="PANTHER" id="PTHR46043">
    <property type="entry name" value="ARM REPEAT SUPERFAMILY PROTEIN"/>
    <property type="match status" value="1"/>
</dbReference>
<protein>
    <submittedName>
        <fullName evidence="3">U-box domain-containing protein 4</fullName>
    </submittedName>
</protein>
<dbReference type="SMART" id="SM00185">
    <property type="entry name" value="ARM"/>
    <property type="match status" value="6"/>
</dbReference>
<dbReference type="SUPFAM" id="SSF48371">
    <property type="entry name" value="ARM repeat"/>
    <property type="match status" value="1"/>
</dbReference>
<dbReference type="InterPro" id="IPR011989">
    <property type="entry name" value="ARM-like"/>
</dbReference>
<evidence type="ECO:0000313" key="4">
    <source>
        <dbReference type="Proteomes" id="UP000028924"/>
    </source>
</evidence>
<evidence type="ECO:0000256" key="1">
    <source>
        <dbReference type="PROSITE-ProRule" id="PRU00259"/>
    </source>
</evidence>
<dbReference type="OrthoDB" id="522946at2759"/>
<gene>
    <name evidence="3" type="ORF">F751_1915</name>
</gene>
<evidence type="ECO:0000256" key="2">
    <source>
        <dbReference type="SAM" id="MobiDB-lite"/>
    </source>
</evidence>
<feature type="region of interest" description="Disordered" evidence="2">
    <location>
        <begin position="906"/>
        <end position="927"/>
    </location>
</feature>
<dbReference type="KEGG" id="apro:F751_1915"/>
<accession>A0A087SH32</accession>
<reference evidence="3 4" key="1">
    <citation type="journal article" date="2014" name="BMC Genomics">
        <title>Oil accumulation mechanisms of the oleaginous microalga Chlorella protothecoides revealed through its genome, transcriptomes, and proteomes.</title>
        <authorList>
            <person name="Gao C."/>
            <person name="Wang Y."/>
            <person name="Shen Y."/>
            <person name="Yan D."/>
            <person name="He X."/>
            <person name="Dai J."/>
            <person name="Wu Q."/>
        </authorList>
    </citation>
    <scope>NUCLEOTIDE SEQUENCE [LARGE SCALE GENOMIC DNA]</scope>
    <source>
        <strain evidence="3 4">0710</strain>
    </source>
</reference>
<dbReference type="Gene3D" id="1.25.10.10">
    <property type="entry name" value="Leucine-rich Repeat Variant"/>
    <property type="match status" value="2"/>
</dbReference>
<evidence type="ECO:0000313" key="3">
    <source>
        <dbReference type="EMBL" id="KFM25036.1"/>
    </source>
</evidence>
<feature type="region of interest" description="Disordered" evidence="2">
    <location>
        <begin position="385"/>
        <end position="453"/>
    </location>
</feature>
<name>A0A087SH32_AUXPR</name>
<dbReference type="PANTHER" id="PTHR46043:SF13">
    <property type="entry name" value="ARM REPEAT SUPERFAMILY PROTEIN"/>
    <property type="match status" value="1"/>
</dbReference>
<dbReference type="RefSeq" id="XP_011397924.1">
    <property type="nucleotide sequence ID" value="XM_011399622.1"/>
</dbReference>
<dbReference type="InterPro" id="IPR016024">
    <property type="entry name" value="ARM-type_fold"/>
</dbReference>
<dbReference type="GeneID" id="23613306"/>
<dbReference type="STRING" id="3075.A0A087SH32"/>
<feature type="compositionally biased region" description="Gly residues" evidence="2">
    <location>
        <begin position="342"/>
        <end position="355"/>
    </location>
</feature>
<sequence>MAGLDATVAMCRAIRKAAFASKTEVEDLRTVARFVGKVQLILEGLRSVEGLDALRAWPEAHGLDATVAMCRAIRKAAFASKTEVEDLRTVARFVGKVQLILEGLRSVEGLDALRAWPEAHASLQDALQGVADVVDATASMGSLQAVLVTEDTEVRLGACLKELGSALAELAACAGDAPPDVAQDAARVPRQIAGATFAPRPGTDLLTWQLLRGLTLAGVGRGDRAALGAQLRAALRLVSLGREGLGVWLEREVLALRAASVAARAAGDVVLAFFCHQVLMCLLAAGTGAWDWLEEPVAGEGCAQDGAPLADPSEAAEALASARTTPAASACLGEATPPGQGTPPGAGKGSGGAEGQGVSEEPLSRADEGRASSNVMAHPVADLTDPADIVDGASPGPAPGNAPGKGEAPDLALGGSGALGSGGHARSEGALPNGCAAEEESGPPPPRLPGSAALSRSAVAALASDLRADGWPDAELDFDADDVAGAVAALASPSLLRQWVAAVALEAGAEAGGELWRAAAAALGLVPATLRALRGARDPALRGVLAGVLRQLARDTAQRRAVAEAGGIAVLAGLLQSPSSHARQAAARALSNVVVNSGKNKLEAAQFGAIHSLARMLETDGAMGREAAAATLGNLAANCEATSALLAEAGAVAPLADLLASGTPMAVQHAARALRNLAGRDGRNKRLAAQDAVVAAGAVPGLLSLLAAFEDGDSADPSAAAAAEAAAWALSNLCGSEGARRAVCAEAGAILGPVVAALSGGSPGARHAAARLLKALVAGDTSAAWRREAIAAGAAVPLDSADPSAAAAAEAAAWALSNLCGSEGARRAVCAEAGAILGPVVAALSGGQATQAAAAAALGALACEDEAEALRAAAALALWDLCFDCEAGRLAVLNADGAPCLVQANGDGAGPTEEGGEEGGVGPAASRVSDGGLLASLAATEVL</sequence>
<feature type="compositionally biased region" description="Low complexity" evidence="2">
    <location>
        <begin position="392"/>
        <end position="413"/>
    </location>
</feature>
<feature type="repeat" description="ARM" evidence="1">
    <location>
        <begin position="650"/>
        <end position="692"/>
    </location>
</feature>